<keyword evidence="1" id="KW-0732">Signal</keyword>
<feature type="signal peptide" evidence="1">
    <location>
        <begin position="1"/>
        <end position="22"/>
    </location>
</feature>
<name>A0A8E1UPT8_9BACT</name>
<keyword evidence="3" id="KW-1185">Reference proteome</keyword>
<gene>
    <name evidence="2" type="ORF">ACU52_12685</name>
</gene>
<feature type="chain" id="PRO_5034332616" evidence="1">
    <location>
        <begin position="23"/>
        <end position="105"/>
    </location>
</feature>
<protein>
    <submittedName>
        <fullName evidence="2">Uncharacterized protein</fullName>
    </submittedName>
</protein>
<sequence length="105" mass="12143">MKKLLLIMFAVMAFTAHTSAQSADIPSIGFCGNTLYISNGTKNPKDLRFKALINNKANVLSDMLSDSIKYKDFQSTYFLYIIYMYEFRIENPYIQFRQIANQPVH</sequence>
<dbReference type="AlphaFoldDB" id="A0A8E1UPT8"/>
<comment type="caution">
    <text evidence="2">The sequence shown here is derived from an EMBL/GenBank/DDBJ whole genome shotgun (WGS) entry which is preliminary data.</text>
</comment>
<proteinExistence type="predicted"/>
<dbReference type="Proteomes" id="UP000036951">
    <property type="component" value="Unassembled WGS sequence"/>
</dbReference>
<evidence type="ECO:0000256" key="1">
    <source>
        <dbReference type="SAM" id="SignalP"/>
    </source>
</evidence>
<dbReference type="RefSeq" id="WP_053399050.1">
    <property type="nucleotide sequence ID" value="NZ_LFQU01000034.1"/>
</dbReference>
<evidence type="ECO:0000313" key="3">
    <source>
        <dbReference type="Proteomes" id="UP000036951"/>
    </source>
</evidence>
<accession>A0A8E1UPT8</accession>
<reference evidence="2 3" key="1">
    <citation type="submission" date="2015-06" db="EMBL/GenBank/DDBJ databases">
        <title>Prevotella sp. 109, sp. nov., a novel member of the family Prevotellaceae isolated from human faeces.</title>
        <authorList>
            <person name="Shkoporov A.N."/>
            <person name="Chaplin A.V."/>
            <person name="Kafarskaia L.I."/>
            <person name="Efimov B.A."/>
        </authorList>
    </citation>
    <scope>NUCLEOTIDE SEQUENCE [LARGE SCALE GENOMIC DNA]</scope>
    <source>
        <strain evidence="2 3">109</strain>
    </source>
</reference>
<dbReference type="EMBL" id="LFQU01000034">
    <property type="protein sequence ID" value="KOO67566.1"/>
    <property type="molecule type" value="Genomic_DNA"/>
</dbReference>
<organism evidence="2 3">
    <name type="scientific">Xylanibacter rarus</name>
    <dbReference type="NCBI Taxonomy" id="1676614"/>
    <lineage>
        <taxon>Bacteria</taxon>
        <taxon>Pseudomonadati</taxon>
        <taxon>Bacteroidota</taxon>
        <taxon>Bacteroidia</taxon>
        <taxon>Bacteroidales</taxon>
        <taxon>Prevotellaceae</taxon>
        <taxon>Xylanibacter</taxon>
    </lineage>
</organism>
<evidence type="ECO:0000313" key="2">
    <source>
        <dbReference type="EMBL" id="KOO67566.1"/>
    </source>
</evidence>